<dbReference type="EMBL" id="JARKIB010000076">
    <property type="protein sequence ID" value="KAJ7747519.1"/>
    <property type="molecule type" value="Genomic_DNA"/>
</dbReference>
<comment type="caution">
    <text evidence="2">The sequence shown here is derived from an EMBL/GenBank/DDBJ whole genome shotgun (WGS) entry which is preliminary data.</text>
</comment>
<dbReference type="Proteomes" id="UP001215598">
    <property type="component" value="Unassembled WGS sequence"/>
</dbReference>
<reference evidence="2" key="1">
    <citation type="submission" date="2023-03" db="EMBL/GenBank/DDBJ databases">
        <title>Massive genome expansion in bonnet fungi (Mycena s.s.) driven by repeated elements and novel gene families across ecological guilds.</title>
        <authorList>
            <consortium name="Lawrence Berkeley National Laboratory"/>
            <person name="Harder C.B."/>
            <person name="Miyauchi S."/>
            <person name="Viragh M."/>
            <person name="Kuo A."/>
            <person name="Thoen E."/>
            <person name="Andreopoulos B."/>
            <person name="Lu D."/>
            <person name="Skrede I."/>
            <person name="Drula E."/>
            <person name="Henrissat B."/>
            <person name="Morin E."/>
            <person name="Kohler A."/>
            <person name="Barry K."/>
            <person name="LaButti K."/>
            <person name="Morin E."/>
            <person name="Salamov A."/>
            <person name="Lipzen A."/>
            <person name="Mereny Z."/>
            <person name="Hegedus B."/>
            <person name="Baldrian P."/>
            <person name="Stursova M."/>
            <person name="Weitz H."/>
            <person name="Taylor A."/>
            <person name="Grigoriev I.V."/>
            <person name="Nagy L.G."/>
            <person name="Martin F."/>
            <person name="Kauserud H."/>
        </authorList>
    </citation>
    <scope>NUCLEOTIDE SEQUENCE</scope>
    <source>
        <strain evidence="2">CBHHK182m</strain>
    </source>
</reference>
<keyword evidence="3" id="KW-1185">Reference proteome</keyword>
<feature type="domain" description="DUF6589" evidence="1">
    <location>
        <begin position="311"/>
        <end position="707"/>
    </location>
</feature>
<organism evidence="2 3">
    <name type="scientific">Mycena metata</name>
    <dbReference type="NCBI Taxonomy" id="1033252"/>
    <lineage>
        <taxon>Eukaryota</taxon>
        <taxon>Fungi</taxon>
        <taxon>Dikarya</taxon>
        <taxon>Basidiomycota</taxon>
        <taxon>Agaricomycotina</taxon>
        <taxon>Agaricomycetes</taxon>
        <taxon>Agaricomycetidae</taxon>
        <taxon>Agaricales</taxon>
        <taxon>Marasmiineae</taxon>
        <taxon>Mycenaceae</taxon>
        <taxon>Mycena</taxon>
    </lineage>
</organism>
<dbReference type="Pfam" id="PF20231">
    <property type="entry name" value="DUF6589"/>
    <property type="match status" value="1"/>
</dbReference>
<dbReference type="AlphaFoldDB" id="A0AAD7IP51"/>
<dbReference type="InterPro" id="IPR046496">
    <property type="entry name" value="DUF6589"/>
</dbReference>
<evidence type="ECO:0000259" key="1">
    <source>
        <dbReference type="Pfam" id="PF20231"/>
    </source>
</evidence>
<evidence type="ECO:0000313" key="3">
    <source>
        <dbReference type="Proteomes" id="UP001215598"/>
    </source>
</evidence>
<evidence type="ECO:0000313" key="2">
    <source>
        <dbReference type="EMBL" id="KAJ7747519.1"/>
    </source>
</evidence>
<protein>
    <recommendedName>
        <fullName evidence="1">DUF6589 domain-containing protein</fullName>
    </recommendedName>
</protein>
<sequence>MTDVAPAAPPVFDTRLPGYLQWSYPPNVLSPEARILSIVKILRDMKMSPVELLTTLLVPQDAFRENADGFYRSQGLEHLLNLVSRDKRGRKKLNKWMDTNGSLDRLLSEVHDEMDELGRAFLRHASDVTPESILDFDFERDVTDICREHTPKLRRILLTAAQTPRAAKENTLKDPEPLVTMIQAQLAKTRSQNNNLCAIPCSLYFLSSGMPRKVIDTLAHAGMCLSYNAVHDTHAALATGQMRRAQVASRSGHAVSWDNTQLSLSIHVEQRTGGSAKVQTGTTSLIYDMRGLLDVSWLALRPILERRSKAALITFAADIRPTLSQCTALHRHLCISAIEILMKSHPGFRYLQNAPELAHPQYRPPPSDHRTNEYVLRTTKLDEGSTDGTIQVNDNIYLDQLKYGIHDLDNTAVPSYNDQKTNALIRSAQLLRMGDLSALLRLEHYQLAPGAFHLELNLSWLILKIHRGNGADLGSLQYFIGLLAKVRLGSAQPDFETLVSLFMQVLSGAMLHYWEVESGMSLNDLAESQPSAPQLVDMASTIVTKYASGICDPPPEPDTADNTSQNLQLLIRDLLWFYLLRTSISSGDFGRMELMLGTLTMMFTGGGCSNYQTELLYFLQNLRKVWPEPFANLVRDNAFISTLGHGYVGVDKNAEFNINFQKNFFAAKGVHASWDFLADLAPNVPILRRLKTQFGEFLGAPWQGTNHTKVDCSAQIAKVHSKMREYQLHHPSVPGRRVTDNQAVDIINTGAATLRKTGLKKWAKGYNKWLHGT</sequence>
<proteinExistence type="predicted"/>
<name>A0AAD7IP51_9AGAR</name>
<accession>A0AAD7IP51</accession>
<gene>
    <name evidence="2" type="ORF">B0H16DRAFT_1850747</name>
</gene>